<comment type="caution">
    <text evidence="2">The sequence shown here is derived from an EMBL/GenBank/DDBJ whole genome shotgun (WGS) entry which is preliminary data.</text>
</comment>
<proteinExistence type="predicted"/>
<reference evidence="2" key="1">
    <citation type="journal article" date="2014" name="Front. Microbiol.">
        <title>High frequency of phylogenetically diverse reductive dehalogenase-homologous genes in deep subseafloor sedimentary metagenomes.</title>
        <authorList>
            <person name="Kawai M."/>
            <person name="Futagami T."/>
            <person name="Toyoda A."/>
            <person name="Takaki Y."/>
            <person name="Nishi S."/>
            <person name="Hori S."/>
            <person name="Arai W."/>
            <person name="Tsubouchi T."/>
            <person name="Morono Y."/>
            <person name="Uchiyama I."/>
            <person name="Ito T."/>
            <person name="Fujiyama A."/>
            <person name="Inagaki F."/>
            <person name="Takami H."/>
        </authorList>
    </citation>
    <scope>NUCLEOTIDE SEQUENCE</scope>
    <source>
        <strain evidence="2">Expedition CK06-06</strain>
    </source>
</reference>
<dbReference type="PROSITE" id="PS51704">
    <property type="entry name" value="GP_PDE"/>
    <property type="match status" value="1"/>
</dbReference>
<dbReference type="InterPro" id="IPR030395">
    <property type="entry name" value="GP_PDE_dom"/>
</dbReference>
<evidence type="ECO:0000313" key="2">
    <source>
        <dbReference type="EMBL" id="GAI39227.1"/>
    </source>
</evidence>
<dbReference type="GO" id="GO:0008081">
    <property type="term" value="F:phosphoric diester hydrolase activity"/>
    <property type="evidence" value="ECO:0007669"/>
    <property type="project" value="InterPro"/>
</dbReference>
<dbReference type="InterPro" id="IPR017946">
    <property type="entry name" value="PLC-like_Pdiesterase_TIM-brl"/>
</dbReference>
<dbReference type="Pfam" id="PF03009">
    <property type="entry name" value="GDPD"/>
    <property type="match status" value="1"/>
</dbReference>
<evidence type="ECO:0000259" key="1">
    <source>
        <dbReference type="PROSITE" id="PS51704"/>
    </source>
</evidence>
<dbReference type="CDD" id="cd08556">
    <property type="entry name" value="GDPD"/>
    <property type="match status" value="1"/>
</dbReference>
<protein>
    <recommendedName>
        <fullName evidence="1">GP-PDE domain-containing protein</fullName>
    </recommendedName>
</protein>
<dbReference type="EMBL" id="BARV01026289">
    <property type="protein sequence ID" value="GAI39227.1"/>
    <property type="molecule type" value="Genomic_DNA"/>
</dbReference>
<feature type="domain" description="GP-PDE" evidence="1">
    <location>
        <begin position="1"/>
        <end position="100"/>
    </location>
</feature>
<gene>
    <name evidence="2" type="ORF">S06H3_42502</name>
</gene>
<dbReference type="AlphaFoldDB" id="X1N5D1"/>
<dbReference type="GO" id="GO:0006629">
    <property type="term" value="P:lipid metabolic process"/>
    <property type="evidence" value="ECO:0007669"/>
    <property type="project" value="InterPro"/>
</dbReference>
<dbReference type="SUPFAM" id="SSF51695">
    <property type="entry name" value="PLC-like phosphodiesterases"/>
    <property type="match status" value="1"/>
</dbReference>
<name>X1N5D1_9ZZZZ</name>
<organism evidence="2">
    <name type="scientific">marine sediment metagenome</name>
    <dbReference type="NCBI Taxonomy" id="412755"/>
    <lineage>
        <taxon>unclassified sequences</taxon>
        <taxon>metagenomes</taxon>
        <taxon>ecological metagenomes</taxon>
    </lineage>
</organism>
<dbReference type="PANTHER" id="PTHR46211">
    <property type="entry name" value="GLYCEROPHOSPHORYL DIESTER PHOSPHODIESTERASE"/>
    <property type="match status" value="1"/>
</dbReference>
<dbReference type="PANTHER" id="PTHR46211:SF14">
    <property type="entry name" value="GLYCEROPHOSPHODIESTER PHOSPHODIESTERASE"/>
    <property type="match status" value="1"/>
</dbReference>
<accession>X1N5D1</accession>
<sequence length="100" mass="11240">MTITSFIFGNLMVTRKTDKDIKIGYLLKRIDVDNIKQLKSINAQQICPSAELLTPQDVLLAKEHGLQVRAWGVKNVELMKHALDCGVDGMTLDFPDKLVE</sequence>
<dbReference type="Gene3D" id="3.20.20.190">
    <property type="entry name" value="Phosphatidylinositol (PI) phosphodiesterase"/>
    <property type="match status" value="1"/>
</dbReference>